<evidence type="ECO:0000313" key="2">
    <source>
        <dbReference type="EMBL" id="PVU75097.1"/>
    </source>
</evidence>
<dbReference type="InterPro" id="IPR007842">
    <property type="entry name" value="HEPN_dom"/>
</dbReference>
<protein>
    <submittedName>
        <fullName evidence="2">HEPN domain-containing protein</fullName>
    </submittedName>
</protein>
<dbReference type="Pfam" id="PF05168">
    <property type="entry name" value="HEPN"/>
    <property type="match status" value="1"/>
</dbReference>
<dbReference type="EMBL" id="QEFD01000160">
    <property type="protein sequence ID" value="PVU75097.1"/>
    <property type="molecule type" value="Genomic_DNA"/>
</dbReference>
<dbReference type="SMART" id="SM00748">
    <property type="entry name" value="HEPN"/>
    <property type="match status" value="1"/>
</dbReference>
<organism evidence="2 3">
    <name type="scientific">Acidianus hospitalis</name>
    <dbReference type="NCBI Taxonomy" id="563177"/>
    <lineage>
        <taxon>Archaea</taxon>
        <taxon>Thermoproteota</taxon>
        <taxon>Thermoprotei</taxon>
        <taxon>Sulfolobales</taxon>
        <taxon>Sulfolobaceae</taxon>
        <taxon>Acidianus</taxon>
    </lineage>
</organism>
<reference evidence="2 3" key="1">
    <citation type="journal article" date="2015" name="Appl. Environ. Microbiol.">
        <title>Nanoarchaeota, Their Sulfolobales Host, and Nanoarchaeota Virus Distribution across Yellowstone National Park Hot Springs.</title>
        <authorList>
            <person name="Munson-McGee J.H."/>
            <person name="Field E.K."/>
            <person name="Bateson M."/>
            <person name="Rooney C."/>
            <person name="Stepanauskas R."/>
            <person name="Young M.J."/>
        </authorList>
    </citation>
    <scope>NUCLEOTIDE SEQUENCE [LARGE SCALE GENOMIC DNA]</scope>
    <source>
        <strain evidence="2">SCGC AC-742_N10</strain>
    </source>
</reference>
<dbReference type="Gene3D" id="1.20.120.330">
    <property type="entry name" value="Nucleotidyltransferases domain 2"/>
    <property type="match status" value="1"/>
</dbReference>
<dbReference type="PROSITE" id="PS50910">
    <property type="entry name" value="HEPN"/>
    <property type="match status" value="1"/>
</dbReference>
<sequence>MSSNDDVNLLLKRAEKFRKDSITAYQEGYYDISCFYAEQAVQLKAKAFILKNLGFMPRIHGIRELLSIIYKYTGNENIKNFIDKNRRELKELEEGYTDSRYGFSPYTKEDAEVCLNLMNSIFNLI</sequence>
<gene>
    <name evidence="2" type="ORF">DDW13_05475</name>
</gene>
<dbReference type="AlphaFoldDB" id="A0A2T9X4S5"/>
<feature type="domain" description="HEPN" evidence="1">
    <location>
        <begin position="11"/>
        <end position="121"/>
    </location>
</feature>
<name>A0A2T9X4S5_9CREN</name>
<dbReference type="SUPFAM" id="SSF81593">
    <property type="entry name" value="Nucleotidyltransferase substrate binding subunit/domain"/>
    <property type="match status" value="1"/>
</dbReference>
<dbReference type="OMA" id="YYDISCF"/>
<comment type="caution">
    <text evidence="2">The sequence shown here is derived from an EMBL/GenBank/DDBJ whole genome shotgun (WGS) entry which is preliminary data.</text>
</comment>
<evidence type="ECO:0000259" key="1">
    <source>
        <dbReference type="PROSITE" id="PS50910"/>
    </source>
</evidence>
<dbReference type="Proteomes" id="UP000245638">
    <property type="component" value="Unassembled WGS sequence"/>
</dbReference>
<dbReference type="RefSeq" id="WP_013775004.1">
    <property type="nucleotide sequence ID" value="NC_015518.1"/>
</dbReference>
<evidence type="ECO:0000313" key="3">
    <source>
        <dbReference type="Proteomes" id="UP000245638"/>
    </source>
</evidence>
<accession>A0A2T9X4S5</accession>
<proteinExistence type="predicted"/>